<dbReference type="AlphaFoldDB" id="A0AAW3JTS1"/>
<sequence length="112" mass="13377">MALNDKSVGQKIRDLRKINHMTQVKFCERMHMTQQTLSRYETGGNPVPNDVLDNIAREFNIPVSYFWGISTDNYTEDEVCLLQYYRKVDDRLKERILDLVRIMAEDFEERKE</sequence>
<dbReference type="SUPFAM" id="SSF47413">
    <property type="entry name" value="lambda repressor-like DNA-binding domains"/>
    <property type="match status" value="1"/>
</dbReference>
<dbReference type="GO" id="GO:0003677">
    <property type="term" value="F:DNA binding"/>
    <property type="evidence" value="ECO:0007669"/>
    <property type="project" value="InterPro"/>
</dbReference>
<accession>A0AAW3JTS1</accession>
<protein>
    <recommendedName>
        <fullName evidence="1">HTH cro/C1-type domain-containing protein</fullName>
    </recommendedName>
</protein>
<proteinExistence type="predicted"/>
<dbReference type="Proteomes" id="UP000050833">
    <property type="component" value="Unassembled WGS sequence"/>
</dbReference>
<dbReference type="SMART" id="SM00530">
    <property type="entry name" value="HTH_XRE"/>
    <property type="match status" value="1"/>
</dbReference>
<evidence type="ECO:0000313" key="3">
    <source>
        <dbReference type="Proteomes" id="UP000050833"/>
    </source>
</evidence>
<organism evidence="2 3">
    <name type="scientific">Butyribacter intestini</name>
    <dbReference type="NCBI Taxonomy" id="1703332"/>
    <lineage>
        <taxon>Bacteria</taxon>
        <taxon>Bacillati</taxon>
        <taxon>Bacillota</taxon>
        <taxon>Clostridia</taxon>
        <taxon>Lachnospirales</taxon>
        <taxon>Lachnospiraceae</taxon>
        <taxon>Butyribacter</taxon>
    </lineage>
</organism>
<dbReference type="Pfam" id="PF01381">
    <property type="entry name" value="HTH_3"/>
    <property type="match status" value="1"/>
</dbReference>
<keyword evidence="3" id="KW-1185">Reference proteome</keyword>
<dbReference type="CDD" id="cd00093">
    <property type="entry name" value="HTH_XRE"/>
    <property type="match status" value="1"/>
</dbReference>
<feature type="domain" description="HTH cro/C1-type" evidence="1">
    <location>
        <begin position="12"/>
        <end position="66"/>
    </location>
</feature>
<dbReference type="PROSITE" id="PS50943">
    <property type="entry name" value="HTH_CROC1"/>
    <property type="match status" value="1"/>
</dbReference>
<dbReference type="EMBL" id="LLKB01000001">
    <property type="protein sequence ID" value="KQC86288.1"/>
    <property type="molecule type" value="Genomic_DNA"/>
</dbReference>
<comment type="caution">
    <text evidence="2">The sequence shown here is derived from an EMBL/GenBank/DDBJ whole genome shotgun (WGS) entry which is preliminary data.</text>
</comment>
<reference evidence="2 3" key="1">
    <citation type="submission" date="2015-10" db="EMBL/GenBank/DDBJ databases">
        <title>Butyribacter intestini gen. nov., sp. nov., a butyric acid-producing bacterium of the family Lachnospiraceae isolated from the human faeces.</title>
        <authorList>
            <person name="Zou Y."/>
            <person name="Xue W."/>
            <person name="Luo G."/>
            <person name="Lv M."/>
        </authorList>
    </citation>
    <scope>NUCLEOTIDE SEQUENCE [LARGE SCALE GENOMIC DNA]</scope>
    <source>
        <strain evidence="2 3">TF01-11</strain>
    </source>
</reference>
<dbReference type="InterPro" id="IPR010982">
    <property type="entry name" value="Lambda_DNA-bd_dom_sf"/>
</dbReference>
<dbReference type="Gene3D" id="1.10.260.40">
    <property type="entry name" value="lambda repressor-like DNA-binding domains"/>
    <property type="match status" value="1"/>
</dbReference>
<gene>
    <name evidence="2" type="ORF">APZ18_03620</name>
</gene>
<dbReference type="InterPro" id="IPR001387">
    <property type="entry name" value="Cro/C1-type_HTH"/>
</dbReference>
<evidence type="ECO:0000259" key="1">
    <source>
        <dbReference type="PROSITE" id="PS50943"/>
    </source>
</evidence>
<name>A0AAW3JTS1_9FIRM</name>
<dbReference type="RefSeq" id="WP_055941682.1">
    <property type="nucleotide sequence ID" value="NZ_LLKB01000001.1"/>
</dbReference>
<evidence type="ECO:0000313" key="2">
    <source>
        <dbReference type="EMBL" id="KQC86288.1"/>
    </source>
</evidence>